<sequence length="232" mass="25596">MRNICRPPSPYHSLHRWLGQITEPMLYYTSDTDSRLVCTQLVRGVRRASENVRFHPTISKFLKIVISVLFRSAPAIAIALEQGSFCAEYFSSGSPSPIYVKSCIPWPDQALPYAGTLSKHFNADVSAAREESEAEGVDDSLEMARFCCTPEDSTEIVHNHGTKLQSVLRRGPIVFGFSVLEAAGRIRFKSARSAGFTFGVGREAGASGLRTSTGCEEAIMIKDQSSGRSRRR</sequence>
<gene>
    <name evidence="1" type="ORF">EIP91_008425</name>
</gene>
<dbReference type="EMBL" id="RWJN01000466">
    <property type="protein sequence ID" value="TCD61446.1"/>
    <property type="molecule type" value="Genomic_DNA"/>
</dbReference>
<dbReference type="AlphaFoldDB" id="A0A4R0R571"/>
<protein>
    <submittedName>
        <fullName evidence="1">Uncharacterized protein</fullName>
    </submittedName>
</protein>
<dbReference type="Proteomes" id="UP000292702">
    <property type="component" value="Unassembled WGS sequence"/>
</dbReference>
<keyword evidence="2" id="KW-1185">Reference proteome</keyword>
<evidence type="ECO:0000313" key="2">
    <source>
        <dbReference type="Proteomes" id="UP000292702"/>
    </source>
</evidence>
<comment type="caution">
    <text evidence="1">The sequence shown here is derived from an EMBL/GenBank/DDBJ whole genome shotgun (WGS) entry which is preliminary data.</text>
</comment>
<name>A0A4R0R571_9APHY</name>
<accession>A0A4R0R571</accession>
<reference evidence="1 2" key="1">
    <citation type="submission" date="2018-11" db="EMBL/GenBank/DDBJ databases">
        <title>Genome assembly of Steccherinum ochraceum LE-BIN_3174, the white-rot fungus of the Steccherinaceae family (The Residual Polyporoid clade, Polyporales, Basidiomycota).</title>
        <authorList>
            <person name="Fedorova T.V."/>
            <person name="Glazunova O.A."/>
            <person name="Landesman E.O."/>
            <person name="Moiseenko K.V."/>
            <person name="Psurtseva N.V."/>
            <person name="Savinova O.S."/>
            <person name="Shakhova N.V."/>
            <person name="Tyazhelova T.V."/>
            <person name="Vasina D.V."/>
        </authorList>
    </citation>
    <scope>NUCLEOTIDE SEQUENCE [LARGE SCALE GENOMIC DNA]</scope>
    <source>
        <strain evidence="1 2">LE-BIN_3174</strain>
    </source>
</reference>
<organism evidence="1 2">
    <name type="scientific">Steccherinum ochraceum</name>
    <dbReference type="NCBI Taxonomy" id="92696"/>
    <lineage>
        <taxon>Eukaryota</taxon>
        <taxon>Fungi</taxon>
        <taxon>Dikarya</taxon>
        <taxon>Basidiomycota</taxon>
        <taxon>Agaricomycotina</taxon>
        <taxon>Agaricomycetes</taxon>
        <taxon>Polyporales</taxon>
        <taxon>Steccherinaceae</taxon>
        <taxon>Steccherinum</taxon>
    </lineage>
</organism>
<evidence type="ECO:0000313" key="1">
    <source>
        <dbReference type="EMBL" id="TCD61446.1"/>
    </source>
</evidence>
<proteinExistence type="predicted"/>